<dbReference type="Gene3D" id="3.40.462.20">
    <property type="match status" value="2"/>
</dbReference>
<dbReference type="PROSITE" id="PS51257">
    <property type="entry name" value="PROKAR_LIPOPROTEIN"/>
    <property type="match status" value="1"/>
</dbReference>
<dbReference type="Gene3D" id="3.30.43.10">
    <property type="entry name" value="Uridine Diphospho-n-acetylenolpyruvylglucosamine Reductase, domain 2"/>
    <property type="match status" value="1"/>
</dbReference>
<evidence type="ECO:0000256" key="3">
    <source>
        <dbReference type="ARBA" id="ARBA00022630"/>
    </source>
</evidence>
<keyword evidence="5" id="KW-0274">FAD</keyword>
<evidence type="ECO:0000256" key="2">
    <source>
        <dbReference type="ARBA" id="ARBA00005466"/>
    </source>
</evidence>
<dbReference type="PROSITE" id="PS51387">
    <property type="entry name" value="FAD_PCMH"/>
    <property type="match status" value="1"/>
</dbReference>
<dbReference type="Pfam" id="PF08031">
    <property type="entry name" value="BBE"/>
    <property type="match status" value="1"/>
</dbReference>
<feature type="domain" description="FAD-binding PCMH-type" evidence="9">
    <location>
        <begin position="76"/>
        <end position="253"/>
    </location>
</feature>
<dbReference type="AlphaFoldDB" id="A0A2P6Q6J0"/>
<keyword evidence="4 8" id="KW-0732">Signal</keyword>
<feature type="signal peptide" evidence="8">
    <location>
        <begin position="1"/>
        <end position="24"/>
    </location>
</feature>
<comment type="caution">
    <text evidence="10">The sequence shown here is derived from an EMBL/GenBank/DDBJ whole genome shotgun (WGS) entry which is preliminary data.</text>
</comment>
<dbReference type="PANTHER" id="PTHR32448">
    <property type="entry name" value="OS08G0158400 PROTEIN"/>
    <property type="match status" value="1"/>
</dbReference>
<organism evidence="10 11">
    <name type="scientific">Rosa chinensis</name>
    <name type="common">China rose</name>
    <dbReference type="NCBI Taxonomy" id="74649"/>
    <lineage>
        <taxon>Eukaryota</taxon>
        <taxon>Viridiplantae</taxon>
        <taxon>Streptophyta</taxon>
        <taxon>Embryophyta</taxon>
        <taxon>Tracheophyta</taxon>
        <taxon>Spermatophyta</taxon>
        <taxon>Magnoliopsida</taxon>
        <taxon>eudicotyledons</taxon>
        <taxon>Gunneridae</taxon>
        <taxon>Pentapetalae</taxon>
        <taxon>rosids</taxon>
        <taxon>fabids</taxon>
        <taxon>Rosales</taxon>
        <taxon>Rosaceae</taxon>
        <taxon>Rosoideae</taxon>
        <taxon>Rosoideae incertae sedis</taxon>
        <taxon>Rosa</taxon>
    </lineage>
</organism>
<dbReference type="FunFam" id="3.30.43.10:FF:000004">
    <property type="entry name" value="Berberine bridge enzyme-like 15"/>
    <property type="match status" value="1"/>
</dbReference>
<evidence type="ECO:0000256" key="8">
    <source>
        <dbReference type="SAM" id="SignalP"/>
    </source>
</evidence>
<keyword evidence="3" id="KW-0285">Flavoprotein</keyword>
<dbReference type="InterPro" id="IPR036318">
    <property type="entry name" value="FAD-bd_PCMH-like_sf"/>
</dbReference>
<dbReference type="EMBL" id="PDCK01000043">
    <property type="protein sequence ID" value="PRQ29802.1"/>
    <property type="molecule type" value="Genomic_DNA"/>
</dbReference>
<accession>A0A2P6Q6J0</accession>
<dbReference type="Gene3D" id="3.30.465.10">
    <property type="match status" value="2"/>
</dbReference>
<evidence type="ECO:0000256" key="4">
    <source>
        <dbReference type="ARBA" id="ARBA00022729"/>
    </source>
</evidence>
<keyword evidence="7" id="KW-0325">Glycoprotein</keyword>
<comment type="cofactor">
    <cofactor evidence="1">
        <name>FAD</name>
        <dbReference type="ChEBI" id="CHEBI:57692"/>
    </cofactor>
</comment>
<dbReference type="InterPro" id="IPR016169">
    <property type="entry name" value="FAD-bd_PCMH_sub2"/>
</dbReference>
<reference evidence="10 11" key="1">
    <citation type="journal article" date="2018" name="Nat. Genet.">
        <title>The Rosa genome provides new insights in the design of modern roses.</title>
        <authorList>
            <person name="Bendahmane M."/>
        </authorList>
    </citation>
    <scope>NUCLEOTIDE SEQUENCE [LARGE SCALE GENOMIC DNA]</scope>
    <source>
        <strain evidence="11">cv. Old Blush</strain>
    </source>
</reference>
<evidence type="ECO:0000313" key="11">
    <source>
        <dbReference type="Proteomes" id="UP000238479"/>
    </source>
</evidence>
<proteinExistence type="inferred from homology"/>
<dbReference type="InterPro" id="IPR016167">
    <property type="entry name" value="FAD-bd_PCMH_sub1"/>
</dbReference>
<dbReference type="GO" id="GO:0071949">
    <property type="term" value="F:FAD binding"/>
    <property type="evidence" value="ECO:0007669"/>
    <property type="project" value="InterPro"/>
</dbReference>
<dbReference type="Pfam" id="PF01565">
    <property type="entry name" value="FAD_binding_4"/>
    <property type="match status" value="1"/>
</dbReference>
<evidence type="ECO:0000256" key="5">
    <source>
        <dbReference type="ARBA" id="ARBA00022827"/>
    </source>
</evidence>
<keyword evidence="11" id="KW-1185">Reference proteome</keyword>
<protein>
    <submittedName>
        <fullName evidence="10">Putative berberine/berberine, FAD-binding, type 2</fullName>
    </submittedName>
</protein>
<dbReference type="Gramene" id="PRQ29802">
    <property type="protein sequence ID" value="PRQ29802"/>
    <property type="gene ID" value="RchiOBHm_Chr5g0017771"/>
</dbReference>
<keyword evidence="6" id="KW-1015">Disulfide bond</keyword>
<name>A0A2P6Q6J0_ROSCH</name>
<comment type="similarity">
    <text evidence="2">Belongs to the oxygen-dependent FAD-linked oxidoreductase family.</text>
</comment>
<evidence type="ECO:0000313" key="10">
    <source>
        <dbReference type="EMBL" id="PRQ29802.1"/>
    </source>
</evidence>
<dbReference type="SUPFAM" id="SSF56176">
    <property type="entry name" value="FAD-binding/transporter-associated domain-like"/>
    <property type="match status" value="1"/>
</dbReference>
<dbReference type="GO" id="GO:1901696">
    <property type="term" value="P:cannabinoid biosynthetic process"/>
    <property type="evidence" value="ECO:0007669"/>
    <property type="project" value="UniProtKB-ARBA"/>
</dbReference>
<feature type="chain" id="PRO_5015175132" evidence="8">
    <location>
        <begin position="25"/>
        <end position="472"/>
    </location>
</feature>
<dbReference type="InterPro" id="IPR006094">
    <property type="entry name" value="Oxid_FAD_bind_N"/>
</dbReference>
<evidence type="ECO:0000256" key="7">
    <source>
        <dbReference type="ARBA" id="ARBA00023180"/>
    </source>
</evidence>
<evidence type="ECO:0000259" key="9">
    <source>
        <dbReference type="PROSITE" id="PS51387"/>
    </source>
</evidence>
<sequence>MKIPCSTLVFTLSVLSLSISISCATSNPILNDFFQCLPKYSNSSYPISEAIFTRENTYFQSVLLSYIRNLRHCTPTTPKPLAIVTAKHESHVQATVMCAKQHGLHMRIRSGGHDYEGLSFISYISNTSYIVLDMFYLREIDVNIADESAWVGSGAIVGELYYSIAEKSKVHAFPGGVCPSVGVGGLFSGGGYGPTMRKFGLTVDNIVDARLVNVNGTILDRKSMGEDLFWAIRGGGGASFGVILSWKIKLLQVPPVVTVFRITKTLDQGAADVLHRLLRMSWIESTLFFSEYAFGTPIKALIKRPTEPPPFFFKGKSDYVKQPIPKEVLKSIFEKMINRYESTHMQWNPYGGRMNEISESETPFPHRAGNLFMIQYWTYWMEKGIESTNKYLNLSRNLYGSMTPYVSKSPREVLHNYRDLDIGSNMLNQTSIEHARVYGRTYFKGNFERLVRVKSAVDPQNFFKHEQSIPPL</sequence>
<dbReference type="GO" id="GO:0016491">
    <property type="term" value="F:oxidoreductase activity"/>
    <property type="evidence" value="ECO:0007669"/>
    <property type="project" value="InterPro"/>
</dbReference>
<dbReference type="OMA" id="SANFIEC"/>
<dbReference type="InterPro" id="IPR012951">
    <property type="entry name" value="BBE"/>
</dbReference>
<evidence type="ECO:0000256" key="1">
    <source>
        <dbReference type="ARBA" id="ARBA00001974"/>
    </source>
</evidence>
<gene>
    <name evidence="10" type="ORF">RchiOBHm_Chr5g0017771</name>
</gene>
<dbReference type="InterPro" id="IPR016166">
    <property type="entry name" value="FAD-bd_PCMH"/>
</dbReference>
<evidence type="ECO:0000256" key="6">
    <source>
        <dbReference type="ARBA" id="ARBA00023157"/>
    </source>
</evidence>
<dbReference type="Proteomes" id="UP000238479">
    <property type="component" value="Chromosome 5"/>
</dbReference>